<evidence type="ECO:0000313" key="5">
    <source>
        <dbReference type="Proteomes" id="UP000762676"/>
    </source>
</evidence>
<dbReference type="GO" id="GO:0005085">
    <property type="term" value="F:guanyl-nucleotide exchange factor activity"/>
    <property type="evidence" value="ECO:0007669"/>
    <property type="project" value="InterPro"/>
</dbReference>
<dbReference type="PANTHER" id="PTHR12673">
    <property type="entry name" value="FACIOGENITAL DYSPLASIA PROTEIN"/>
    <property type="match status" value="1"/>
</dbReference>
<keyword evidence="1" id="KW-0175">Coiled coil</keyword>
<evidence type="ECO:0000256" key="1">
    <source>
        <dbReference type="SAM" id="Coils"/>
    </source>
</evidence>
<comment type="caution">
    <text evidence="4">The sequence shown here is derived from an EMBL/GenBank/DDBJ whole genome shotgun (WGS) entry which is preliminary data.</text>
</comment>
<feature type="compositionally biased region" description="Acidic residues" evidence="2">
    <location>
        <begin position="630"/>
        <end position="640"/>
    </location>
</feature>
<feature type="compositionally biased region" description="Polar residues" evidence="2">
    <location>
        <begin position="548"/>
        <end position="557"/>
    </location>
</feature>
<feature type="compositionally biased region" description="Basic and acidic residues" evidence="2">
    <location>
        <begin position="435"/>
        <end position="445"/>
    </location>
</feature>
<dbReference type="SMART" id="SM00325">
    <property type="entry name" value="RhoGEF"/>
    <property type="match status" value="1"/>
</dbReference>
<dbReference type="GO" id="GO:0007010">
    <property type="term" value="P:cytoskeleton organization"/>
    <property type="evidence" value="ECO:0007669"/>
    <property type="project" value="TreeGrafter"/>
</dbReference>
<gene>
    <name evidence="4" type="ORF">ElyMa_006565500</name>
</gene>
<dbReference type="PANTHER" id="PTHR12673:SF241">
    <property type="entry name" value="DH DOMAIN-CONTAINING PROTEIN"/>
    <property type="match status" value="1"/>
</dbReference>
<dbReference type="CDD" id="cd00160">
    <property type="entry name" value="RhoGEF"/>
    <property type="match status" value="1"/>
</dbReference>
<evidence type="ECO:0000256" key="2">
    <source>
        <dbReference type="SAM" id="MobiDB-lite"/>
    </source>
</evidence>
<name>A0AAV4IC84_9GAST</name>
<dbReference type="SUPFAM" id="SSF48065">
    <property type="entry name" value="DBL homology domain (DH-domain)"/>
    <property type="match status" value="1"/>
</dbReference>
<dbReference type="GO" id="GO:0046847">
    <property type="term" value="P:filopodium assembly"/>
    <property type="evidence" value="ECO:0007669"/>
    <property type="project" value="TreeGrafter"/>
</dbReference>
<dbReference type="InterPro" id="IPR035899">
    <property type="entry name" value="DBL_dom_sf"/>
</dbReference>
<dbReference type="InterPro" id="IPR000219">
    <property type="entry name" value="DH_dom"/>
</dbReference>
<sequence length="877" mass="96908">MNVNFFLSSGLTVLDPENAVRGAEGPLRLRSSSCREPLIDPYVLSECNHPASVRGATLPRRRSQPEQYLHPFSANTLGKVHNASYVQKRNKLPTDQSFGASTREDVDAVLRNYRPFYGSLRNVFYHHADPYGSHAPQPPSSLLTVQASQPPSRHLTLQPPPSYPATPSTSFPCQQERIIPNTTSSQLYNGNNQSRQPELIRHRENFWSSHGRVMAKGYVRAWADQINHHGPPASSDTGDEKEEGESVSVRALVKKLSQSNIEVECRAAASSSLKEMTSKVAQKPGALSPGALKKDVDSPQCVSGINNADIKDVLFQSVLKAADKKKMNTLDSSPSAEINSSELSSPTASYTQWQSKISPTLQKKNIQPGISQVLGQLNIDCSPVPNYKTSESLNSSPSHPHRNKSESPPWASHETSPPSPQSKASPPKSKPPVDYSRKPSLDITKKPLLSPKRPSLPSQDLISHGHSDNAGFQLKLSVFDGSASASSPLSSPQLSPSLCFNSPSSQGLVCENIQGVRDNACSKSNKLDSAADNEVFHPESKSSASASPQISITQATENGPGPNSGISNSTTLTPSQDSGLRLRSSPGRSFTNSDYTESVLKTIYDNGPPLSVAELFDSSWSDSDSFSNECGEENDEDELEEKTADTTIVDGVDSSHEDEAETETPVSSPVVKTEAEKKAELENKRRHIVQEMLKTERDYVARLHLLHHVFFFRLDKENRQQTFIPAETLTQMFSNIKSIYTFHHDFLLQQIEEKVESWDQDPRIGHILEKNAPFLKMYSQYIAGFDNAMKLIDQWTKKSSKFSNIIKTVQELPECGNLSLQHHMLEPIQRVPRYELLIKDYMKTLPEDSPDLNDAKGNLVNELLKNQNCLSTSQNES</sequence>
<keyword evidence="5" id="KW-1185">Reference proteome</keyword>
<feature type="region of interest" description="Disordered" evidence="2">
    <location>
        <begin position="623"/>
        <end position="669"/>
    </location>
</feature>
<organism evidence="4 5">
    <name type="scientific">Elysia marginata</name>
    <dbReference type="NCBI Taxonomy" id="1093978"/>
    <lineage>
        <taxon>Eukaryota</taxon>
        <taxon>Metazoa</taxon>
        <taxon>Spiralia</taxon>
        <taxon>Lophotrochozoa</taxon>
        <taxon>Mollusca</taxon>
        <taxon>Gastropoda</taxon>
        <taxon>Heterobranchia</taxon>
        <taxon>Euthyneura</taxon>
        <taxon>Panpulmonata</taxon>
        <taxon>Sacoglossa</taxon>
        <taxon>Placobranchoidea</taxon>
        <taxon>Plakobranchidae</taxon>
        <taxon>Elysia</taxon>
    </lineage>
</organism>
<dbReference type="PROSITE" id="PS50010">
    <property type="entry name" value="DH_2"/>
    <property type="match status" value="1"/>
</dbReference>
<feature type="region of interest" description="Disordered" evidence="2">
    <location>
        <begin position="226"/>
        <end position="246"/>
    </location>
</feature>
<feature type="compositionally biased region" description="Polar residues" evidence="2">
    <location>
        <begin position="387"/>
        <end position="398"/>
    </location>
</feature>
<dbReference type="Proteomes" id="UP000762676">
    <property type="component" value="Unassembled WGS sequence"/>
</dbReference>
<feature type="coiled-coil region" evidence="1">
    <location>
        <begin position="671"/>
        <end position="698"/>
    </location>
</feature>
<feature type="region of interest" description="Disordered" evidence="2">
    <location>
        <begin position="523"/>
        <end position="593"/>
    </location>
</feature>
<reference evidence="4 5" key="1">
    <citation type="journal article" date="2021" name="Elife">
        <title>Chloroplast acquisition without the gene transfer in kleptoplastic sea slugs, Plakobranchus ocellatus.</title>
        <authorList>
            <person name="Maeda T."/>
            <person name="Takahashi S."/>
            <person name="Yoshida T."/>
            <person name="Shimamura S."/>
            <person name="Takaki Y."/>
            <person name="Nagai Y."/>
            <person name="Toyoda A."/>
            <person name="Suzuki Y."/>
            <person name="Arimoto A."/>
            <person name="Ishii H."/>
            <person name="Satoh N."/>
            <person name="Nishiyama T."/>
            <person name="Hasebe M."/>
            <person name="Maruyama T."/>
            <person name="Minagawa J."/>
            <person name="Obokata J."/>
            <person name="Shigenobu S."/>
        </authorList>
    </citation>
    <scope>NUCLEOTIDE SEQUENCE [LARGE SCALE GENOMIC DNA]</scope>
</reference>
<feature type="region of interest" description="Disordered" evidence="2">
    <location>
        <begin position="131"/>
        <end position="172"/>
    </location>
</feature>
<dbReference type="Gene3D" id="1.20.900.10">
    <property type="entry name" value="Dbl homology (DH) domain"/>
    <property type="match status" value="1"/>
</dbReference>
<feature type="region of interest" description="Disordered" evidence="2">
    <location>
        <begin position="385"/>
        <end position="464"/>
    </location>
</feature>
<dbReference type="Pfam" id="PF00621">
    <property type="entry name" value="RhoGEF"/>
    <property type="match status" value="1"/>
</dbReference>
<feature type="compositionally biased region" description="Polar residues" evidence="2">
    <location>
        <begin position="329"/>
        <end position="347"/>
    </location>
</feature>
<feature type="region of interest" description="Disordered" evidence="2">
    <location>
        <begin position="327"/>
        <end position="347"/>
    </location>
</feature>
<feature type="compositionally biased region" description="Low complexity" evidence="2">
    <location>
        <begin position="446"/>
        <end position="458"/>
    </location>
</feature>
<protein>
    <submittedName>
        <fullName evidence="4">FYVE, RhoGEF and PH domain containing 1</fullName>
    </submittedName>
</protein>
<evidence type="ECO:0000259" key="3">
    <source>
        <dbReference type="PROSITE" id="PS50010"/>
    </source>
</evidence>
<proteinExistence type="predicted"/>
<feature type="compositionally biased region" description="Polar residues" evidence="2">
    <location>
        <begin position="564"/>
        <end position="577"/>
    </location>
</feature>
<dbReference type="InterPro" id="IPR051092">
    <property type="entry name" value="FYVE_RhoGEF_PH"/>
</dbReference>
<evidence type="ECO:0000313" key="4">
    <source>
        <dbReference type="EMBL" id="GFS07238.1"/>
    </source>
</evidence>
<dbReference type="EMBL" id="BMAT01013182">
    <property type="protein sequence ID" value="GFS07238.1"/>
    <property type="molecule type" value="Genomic_DNA"/>
</dbReference>
<feature type="compositionally biased region" description="Low complexity" evidence="2">
    <location>
        <begin position="578"/>
        <end position="589"/>
    </location>
</feature>
<accession>A0AAV4IC84</accession>
<feature type="domain" description="DH" evidence="3">
    <location>
        <begin position="684"/>
        <end position="855"/>
    </location>
</feature>
<dbReference type="GO" id="GO:0005737">
    <property type="term" value="C:cytoplasm"/>
    <property type="evidence" value="ECO:0007669"/>
    <property type="project" value="TreeGrafter"/>
</dbReference>
<feature type="compositionally biased region" description="Polar residues" evidence="2">
    <location>
        <begin position="140"/>
        <end position="151"/>
    </location>
</feature>
<dbReference type="AlphaFoldDB" id="A0AAV4IC84"/>